<dbReference type="AlphaFoldDB" id="A0A840YR51"/>
<protein>
    <submittedName>
        <fullName evidence="2">Uncharacterized protein</fullName>
    </submittedName>
</protein>
<dbReference type="RefSeq" id="WP_184089908.1">
    <property type="nucleotide sequence ID" value="NZ_JACIJF010000011.1"/>
</dbReference>
<evidence type="ECO:0000256" key="1">
    <source>
        <dbReference type="SAM" id="MobiDB-lite"/>
    </source>
</evidence>
<name>A0A840YR51_9SPHN</name>
<gene>
    <name evidence="2" type="ORF">FHT02_003174</name>
</gene>
<proteinExistence type="predicted"/>
<accession>A0A840YR51</accession>
<dbReference type="EMBL" id="JACIJF010000011">
    <property type="protein sequence ID" value="MBB5711921.1"/>
    <property type="molecule type" value="Genomic_DNA"/>
</dbReference>
<evidence type="ECO:0000313" key="2">
    <source>
        <dbReference type="EMBL" id="MBB5711921.1"/>
    </source>
</evidence>
<feature type="region of interest" description="Disordered" evidence="1">
    <location>
        <begin position="34"/>
        <end position="56"/>
    </location>
</feature>
<keyword evidence="3" id="KW-1185">Reference proteome</keyword>
<comment type="caution">
    <text evidence="2">The sequence shown here is derived from an EMBL/GenBank/DDBJ whole genome shotgun (WGS) entry which is preliminary data.</text>
</comment>
<dbReference type="Proteomes" id="UP000527143">
    <property type="component" value="Unassembled WGS sequence"/>
</dbReference>
<organism evidence="2 3">
    <name type="scientific">Sphingomonas xinjiangensis</name>
    <dbReference type="NCBI Taxonomy" id="643568"/>
    <lineage>
        <taxon>Bacteria</taxon>
        <taxon>Pseudomonadati</taxon>
        <taxon>Pseudomonadota</taxon>
        <taxon>Alphaproteobacteria</taxon>
        <taxon>Sphingomonadales</taxon>
        <taxon>Sphingomonadaceae</taxon>
        <taxon>Sphingomonas</taxon>
    </lineage>
</organism>
<reference evidence="2 3" key="1">
    <citation type="submission" date="2020-08" db="EMBL/GenBank/DDBJ databases">
        <title>Genomic Encyclopedia of Type Strains, Phase IV (KMG-IV): sequencing the most valuable type-strain genomes for metagenomic binning, comparative biology and taxonomic classification.</title>
        <authorList>
            <person name="Goeker M."/>
        </authorList>
    </citation>
    <scope>NUCLEOTIDE SEQUENCE [LARGE SCALE GENOMIC DNA]</scope>
    <source>
        <strain evidence="2 3">DSM 26736</strain>
    </source>
</reference>
<sequence>MTNNSKQILDSVAEHAARVKARLAETHAAIARARADAAEGDAGAADGSDDADGAGRSNVIALVRC</sequence>
<evidence type="ECO:0000313" key="3">
    <source>
        <dbReference type="Proteomes" id="UP000527143"/>
    </source>
</evidence>